<gene>
    <name evidence="3" type="primary">VacA</name>
</gene>
<dbReference type="GO" id="GO:0003677">
    <property type="term" value="F:DNA binding"/>
    <property type="evidence" value="ECO:0007669"/>
    <property type="project" value="InterPro"/>
</dbReference>
<feature type="non-terminal residue" evidence="3">
    <location>
        <position position="74"/>
    </location>
</feature>
<protein>
    <submittedName>
        <fullName evidence="3">Vacuolating cytotoxin</fullName>
    </submittedName>
</protein>
<dbReference type="GO" id="GO:0003700">
    <property type="term" value="F:DNA-binding transcription factor activity"/>
    <property type="evidence" value="ECO:0007669"/>
    <property type="project" value="InterPro"/>
</dbReference>
<organism evidence="3">
    <name type="scientific">Helicobacter pylori</name>
    <name type="common">Campylobacter pylori</name>
    <dbReference type="NCBI Taxonomy" id="210"/>
    <lineage>
        <taxon>Bacteria</taxon>
        <taxon>Pseudomonadati</taxon>
        <taxon>Campylobacterota</taxon>
        <taxon>Epsilonproteobacteria</taxon>
        <taxon>Campylobacterales</taxon>
        <taxon>Helicobacteraceae</taxon>
        <taxon>Helicobacter</taxon>
    </lineage>
</organism>
<name>Q6T324_HELPX</name>
<dbReference type="PROSITE" id="PS50254">
    <property type="entry name" value="REL_2"/>
    <property type="match status" value="1"/>
</dbReference>
<feature type="domain" description="RHD" evidence="2">
    <location>
        <begin position="35"/>
        <end position="74"/>
    </location>
</feature>
<evidence type="ECO:0000256" key="1">
    <source>
        <dbReference type="SAM" id="MobiDB-lite"/>
    </source>
</evidence>
<proteinExistence type="predicted"/>
<dbReference type="InterPro" id="IPR011539">
    <property type="entry name" value="RHD_DNA_bind_dom"/>
</dbReference>
<sequence>RKINPPLISLALVGALVSITPHTNSCRLCYNRDHLQPLVGGIRYRHRCQERSQGCLARGSNKQKKPTKPRINPK</sequence>
<feature type="compositionally biased region" description="Basic residues" evidence="1">
    <location>
        <begin position="61"/>
        <end position="74"/>
    </location>
</feature>
<accession>Q6T324</accession>
<reference evidence="3" key="1">
    <citation type="submission" date="2003-10" db="EMBL/GenBank/DDBJ databases">
        <title>Comparative Genomics of Helicobacter pylori in Indian Isolates.</title>
        <authorList>
            <person name="Ahmed N."/>
            <person name="Jyothirmayee C."/>
            <person name="Kauser F."/>
            <person name="Khan A.A."/>
            <person name="Habibullah C.M."/>
        </authorList>
    </citation>
    <scope>NUCLEOTIDE SEQUENCE</scope>
    <source>
        <strain evidence="3">MS5</strain>
    </source>
</reference>
<dbReference type="AlphaFoldDB" id="Q6T324"/>
<feature type="non-terminal residue" evidence="3">
    <location>
        <position position="1"/>
    </location>
</feature>
<dbReference type="EMBL" id="AY438690">
    <property type="protein sequence ID" value="AAR20484.1"/>
    <property type="molecule type" value="Genomic_DNA"/>
</dbReference>
<evidence type="ECO:0000259" key="2">
    <source>
        <dbReference type="PROSITE" id="PS50254"/>
    </source>
</evidence>
<feature type="region of interest" description="Disordered" evidence="1">
    <location>
        <begin position="53"/>
        <end position="74"/>
    </location>
</feature>
<evidence type="ECO:0000313" key="3">
    <source>
        <dbReference type="EMBL" id="AAR20484.1"/>
    </source>
</evidence>